<dbReference type="EMBL" id="VKKY01000002">
    <property type="protein sequence ID" value="KAA3437596.1"/>
    <property type="molecule type" value="Genomic_DNA"/>
</dbReference>
<evidence type="ECO:0000313" key="4">
    <source>
        <dbReference type="Proteomes" id="UP000324133"/>
    </source>
</evidence>
<dbReference type="RefSeq" id="WP_149090659.1">
    <property type="nucleotide sequence ID" value="NZ_VKKY01000002.1"/>
</dbReference>
<proteinExistence type="predicted"/>
<comment type="caution">
    <text evidence="3">The sequence shown here is derived from an EMBL/GenBank/DDBJ whole genome shotgun (WGS) entry which is preliminary data.</text>
</comment>
<evidence type="ECO:0000256" key="1">
    <source>
        <dbReference type="SAM" id="Phobius"/>
    </source>
</evidence>
<feature type="transmembrane region" description="Helical" evidence="1">
    <location>
        <begin position="321"/>
        <end position="343"/>
    </location>
</feature>
<evidence type="ECO:0000259" key="2">
    <source>
        <dbReference type="Pfam" id="PF07786"/>
    </source>
</evidence>
<dbReference type="InterPro" id="IPR012429">
    <property type="entry name" value="HGSNAT_cat"/>
</dbReference>
<accession>A0A5B6TBS0</accession>
<dbReference type="PANTHER" id="PTHR40407:SF1">
    <property type="entry name" value="HEPARAN-ALPHA-GLUCOSAMINIDE N-ACETYLTRANSFERASE CATALYTIC DOMAIN-CONTAINING PROTEIN"/>
    <property type="match status" value="1"/>
</dbReference>
<feature type="transmembrane region" description="Helical" evidence="1">
    <location>
        <begin position="280"/>
        <end position="301"/>
    </location>
</feature>
<keyword evidence="1" id="KW-1133">Transmembrane helix</keyword>
<organism evidence="3 4">
    <name type="scientific">Rufibacter hautae</name>
    <dbReference type="NCBI Taxonomy" id="2595005"/>
    <lineage>
        <taxon>Bacteria</taxon>
        <taxon>Pseudomonadati</taxon>
        <taxon>Bacteroidota</taxon>
        <taxon>Cytophagia</taxon>
        <taxon>Cytophagales</taxon>
        <taxon>Hymenobacteraceae</taxon>
        <taxon>Rufibacter</taxon>
    </lineage>
</organism>
<feature type="transmembrane region" description="Helical" evidence="1">
    <location>
        <begin position="368"/>
        <end position="388"/>
    </location>
</feature>
<feature type="transmembrane region" description="Helical" evidence="1">
    <location>
        <begin position="154"/>
        <end position="172"/>
    </location>
</feature>
<keyword evidence="1" id="KW-0812">Transmembrane</keyword>
<evidence type="ECO:0000313" key="3">
    <source>
        <dbReference type="EMBL" id="KAA3437596.1"/>
    </source>
</evidence>
<feature type="transmembrane region" description="Helical" evidence="1">
    <location>
        <begin position="128"/>
        <end position="147"/>
    </location>
</feature>
<gene>
    <name evidence="3" type="ORF">FOA19_09790</name>
</gene>
<reference evidence="3 4" key="1">
    <citation type="submission" date="2019-07" db="EMBL/GenBank/DDBJ databases">
        <title>Rufibacter sp. nov., isolated from lake sediment.</title>
        <authorList>
            <person name="Qu J.-H."/>
        </authorList>
    </citation>
    <scope>NUCLEOTIDE SEQUENCE [LARGE SCALE GENOMIC DNA]</scope>
    <source>
        <strain evidence="3 4">NBS58-1</strain>
    </source>
</reference>
<feature type="transmembrane region" description="Helical" evidence="1">
    <location>
        <begin position="233"/>
        <end position="251"/>
    </location>
</feature>
<feature type="transmembrane region" description="Helical" evidence="1">
    <location>
        <begin position="67"/>
        <end position="88"/>
    </location>
</feature>
<feature type="domain" description="Heparan-alpha-glucosaminide N-acetyltransferase catalytic" evidence="2">
    <location>
        <begin position="19"/>
        <end position="233"/>
    </location>
</feature>
<dbReference type="Pfam" id="PF07786">
    <property type="entry name" value="HGSNAT_cat"/>
    <property type="match status" value="1"/>
</dbReference>
<feature type="transmembrane region" description="Helical" evidence="1">
    <location>
        <begin position="199"/>
        <end position="221"/>
    </location>
</feature>
<feature type="transmembrane region" description="Helical" evidence="1">
    <location>
        <begin position="100"/>
        <end position="122"/>
    </location>
</feature>
<dbReference type="OrthoDB" id="508112at2"/>
<protein>
    <submittedName>
        <fullName evidence="3">DUF1624 domain-containing protein</fullName>
    </submittedName>
</protein>
<keyword evidence="4" id="KW-1185">Reference proteome</keyword>
<name>A0A5B6TBS0_9BACT</name>
<dbReference type="PANTHER" id="PTHR40407">
    <property type="entry name" value="MEMBRANE PROTEIN-LIKE PROTEIN"/>
    <property type="match status" value="1"/>
</dbReference>
<sequence length="403" mass="45390">MLQTATTTASPPLLEQKARVSSIDVVRGLAIVIMALDHVRDLLHTTALVQDPLDLSTTTPALFLTRWVTHFCAPTFVFLAGTSAYLSLQKDRNYARAQRFLLSRGFWLMVLEVTVIGFGIWFDIFFRTIMFQVIFAIGFGFVVLGLSLRLPSRVLGGIGLAIILLHNLLPPVGPAQSMVGKFAYSILFRPGFFQAGEHFSLLVAYPVIPWLGILLLGFGFGEVFKRAEVPRRKILFLAGALALGLFAVLRFTQAYGDPSPWAAQKSPLLTFLSFINVTKYAPSLLFTALFLGLMFLLLGFLNKVHNGFSRFFSIYGRVPMFFYLVHWYTIHTAMLVMVLAQGVSWDDLPFGSLEFGRPKTGVGLELPYIYLFWICLVLALYPLCRWYGRYKAAHPENRWLSYL</sequence>
<keyword evidence="1" id="KW-0472">Membrane</keyword>
<dbReference type="AlphaFoldDB" id="A0A5B6TBS0"/>
<dbReference type="Proteomes" id="UP000324133">
    <property type="component" value="Unassembled WGS sequence"/>
</dbReference>